<sequence>MFNTKAIRERFKHKEKTRPRISSQYFFGRRRVKYTEQHYVETRNGYQLEKYGPGVLWADEVGVAFDYADPVGQPVGAEIQVDDNLAKYIIPNSSDYACKATTRDNNTLLPNRWVLPELTEVINLLHLARWGRGRGETPPNTKRTRC</sequence>
<comment type="caution">
    <text evidence="1">The sequence shown here is derived from an EMBL/GenBank/DDBJ whole genome shotgun (WGS) entry which is preliminary data.</text>
</comment>
<evidence type="ECO:0000313" key="1">
    <source>
        <dbReference type="EMBL" id="KAK0492407.1"/>
    </source>
</evidence>
<organism evidence="1 2">
    <name type="scientific">Armillaria luteobubalina</name>
    <dbReference type="NCBI Taxonomy" id="153913"/>
    <lineage>
        <taxon>Eukaryota</taxon>
        <taxon>Fungi</taxon>
        <taxon>Dikarya</taxon>
        <taxon>Basidiomycota</taxon>
        <taxon>Agaricomycotina</taxon>
        <taxon>Agaricomycetes</taxon>
        <taxon>Agaricomycetidae</taxon>
        <taxon>Agaricales</taxon>
        <taxon>Marasmiineae</taxon>
        <taxon>Physalacriaceae</taxon>
        <taxon>Armillaria</taxon>
    </lineage>
</organism>
<protein>
    <submittedName>
        <fullName evidence="1">Uncharacterized protein</fullName>
    </submittedName>
</protein>
<accession>A0AA39PXI4</accession>
<dbReference type="Proteomes" id="UP001175228">
    <property type="component" value="Unassembled WGS sequence"/>
</dbReference>
<evidence type="ECO:0000313" key="2">
    <source>
        <dbReference type="Proteomes" id="UP001175228"/>
    </source>
</evidence>
<name>A0AA39PXI4_9AGAR</name>
<dbReference type="AlphaFoldDB" id="A0AA39PXI4"/>
<proteinExistence type="predicted"/>
<keyword evidence="2" id="KW-1185">Reference proteome</keyword>
<dbReference type="EMBL" id="JAUEPU010000030">
    <property type="protein sequence ID" value="KAK0492407.1"/>
    <property type="molecule type" value="Genomic_DNA"/>
</dbReference>
<gene>
    <name evidence="1" type="ORF">EDD18DRAFT_1109152</name>
</gene>
<reference evidence="1" key="1">
    <citation type="submission" date="2023-06" db="EMBL/GenBank/DDBJ databases">
        <authorList>
            <consortium name="Lawrence Berkeley National Laboratory"/>
            <person name="Ahrendt S."/>
            <person name="Sahu N."/>
            <person name="Indic B."/>
            <person name="Wong-Bajracharya J."/>
            <person name="Merenyi Z."/>
            <person name="Ke H.-M."/>
            <person name="Monk M."/>
            <person name="Kocsube S."/>
            <person name="Drula E."/>
            <person name="Lipzen A."/>
            <person name="Balint B."/>
            <person name="Henrissat B."/>
            <person name="Andreopoulos B."/>
            <person name="Martin F.M."/>
            <person name="Harder C.B."/>
            <person name="Rigling D."/>
            <person name="Ford K.L."/>
            <person name="Foster G.D."/>
            <person name="Pangilinan J."/>
            <person name="Papanicolaou A."/>
            <person name="Barry K."/>
            <person name="LaButti K."/>
            <person name="Viragh M."/>
            <person name="Koriabine M."/>
            <person name="Yan M."/>
            <person name="Riley R."/>
            <person name="Champramary S."/>
            <person name="Plett K.L."/>
            <person name="Tsai I.J."/>
            <person name="Slot J."/>
            <person name="Sipos G."/>
            <person name="Plett J."/>
            <person name="Nagy L.G."/>
            <person name="Grigoriev I.V."/>
        </authorList>
    </citation>
    <scope>NUCLEOTIDE SEQUENCE</scope>
    <source>
        <strain evidence="1">HWK02</strain>
    </source>
</reference>